<feature type="transmembrane region" description="Helical" evidence="2">
    <location>
        <begin position="56"/>
        <end position="74"/>
    </location>
</feature>
<dbReference type="SMART" id="SM00460">
    <property type="entry name" value="TGc"/>
    <property type="match status" value="1"/>
</dbReference>
<feature type="compositionally biased region" description="Acidic residues" evidence="1">
    <location>
        <begin position="546"/>
        <end position="564"/>
    </location>
</feature>
<feature type="transmembrane region" description="Helical" evidence="2">
    <location>
        <begin position="200"/>
        <end position="217"/>
    </location>
</feature>
<accession>A0A078MDT8</accession>
<feature type="transmembrane region" description="Helical" evidence="2">
    <location>
        <begin position="135"/>
        <end position="152"/>
    </location>
</feature>
<feature type="transmembrane region" description="Helical" evidence="2">
    <location>
        <begin position="164"/>
        <end position="180"/>
    </location>
</feature>
<keyword evidence="4" id="KW-0808">Transferase</keyword>
<name>A0A078MDT8_9BACL</name>
<feature type="transmembrane region" description="Helical" evidence="2">
    <location>
        <begin position="33"/>
        <end position="51"/>
    </location>
</feature>
<protein>
    <submittedName>
        <fullName evidence="4">Protein-glutamine gamma-glutamyltransferase</fullName>
    </submittedName>
</protein>
<dbReference type="HOGENOM" id="CLU_021791_1_0_9"/>
<dbReference type="GO" id="GO:0016740">
    <property type="term" value="F:transferase activity"/>
    <property type="evidence" value="ECO:0007669"/>
    <property type="project" value="UniProtKB-KW"/>
</dbReference>
<feature type="domain" description="Transglutaminase-like" evidence="3">
    <location>
        <begin position="461"/>
        <end position="531"/>
    </location>
</feature>
<dbReference type="SUPFAM" id="SSF54001">
    <property type="entry name" value="Cysteine proteinases"/>
    <property type="match status" value="1"/>
</dbReference>
<organism evidence="4">
    <name type="scientific">Metalysinibacillus saudimassiliensis</name>
    <dbReference type="NCBI Taxonomy" id="1461583"/>
    <lineage>
        <taxon>Bacteria</taxon>
        <taxon>Bacillati</taxon>
        <taxon>Bacillota</taxon>
        <taxon>Bacilli</taxon>
        <taxon>Bacillales</taxon>
        <taxon>Caryophanaceae</taxon>
        <taxon>Metalysinibacillus</taxon>
    </lineage>
</organism>
<evidence type="ECO:0000256" key="1">
    <source>
        <dbReference type="SAM" id="MobiDB-lite"/>
    </source>
</evidence>
<dbReference type="InterPro" id="IPR025403">
    <property type="entry name" value="TgpA-like_C"/>
</dbReference>
<keyword evidence="2" id="KW-0472">Membrane</keyword>
<dbReference type="InterPro" id="IPR021878">
    <property type="entry name" value="TgpA_N"/>
</dbReference>
<dbReference type="AlphaFoldDB" id="A0A078MDT8"/>
<feature type="transmembrane region" description="Helical" evidence="2">
    <location>
        <begin position="590"/>
        <end position="609"/>
    </location>
</feature>
<keyword evidence="2" id="KW-1133">Transmembrane helix</keyword>
<dbReference type="InterPro" id="IPR052901">
    <property type="entry name" value="Bact_TGase-like"/>
</dbReference>
<reference evidence="4" key="1">
    <citation type="submission" date="2014-07" db="EMBL/GenBank/DDBJ databases">
        <authorList>
            <person name="Urmite Genomes Urmite Genomes"/>
        </authorList>
    </citation>
    <scope>NUCLEOTIDE SEQUENCE</scope>
    <source>
        <strain evidence="4">13S34_air</strain>
    </source>
</reference>
<evidence type="ECO:0000313" key="4">
    <source>
        <dbReference type="EMBL" id="CEA03622.1"/>
    </source>
</evidence>
<dbReference type="Gene3D" id="3.10.620.30">
    <property type="match status" value="1"/>
</dbReference>
<dbReference type="Pfam" id="PF11992">
    <property type="entry name" value="TgpA_N"/>
    <property type="match status" value="1"/>
</dbReference>
<feature type="region of interest" description="Disordered" evidence="1">
    <location>
        <begin position="546"/>
        <end position="572"/>
    </location>
</feature>
<dbReference type="PATRIC" id="fig|1461583.4.peg.1564"/>
<feature type="transmembrane region" description="Helical" evidence="2">
    <location>
        <begin position="111"/>
        <end position="128"/>
    </location>
</feature>
<dbReference type="EMBL" id="LN483075">
    <property type="protein sequence ID" value="CEA03622.1"/>
    <property type="molecule type" value="Genomic_DNA"/>
</dbReference>
<keyword evidence="2" id="KW-0812">Transmembrane</keyword>
<dbReference type="Pfam" id="PF01841">
    <property type="entry name" value="Transglut_core"/>
    <property type="match status" value="1"/>
</dbReference>
<gene>
    <name evidence="4" type="primary">tgpA</name>
    <name evidence="4" type="ORF">BN1050_01629</name>
</gene>
<dbReference type="InterPro" id="IPR002931">
    <property type="entry name" value="Transglutaminase-like"/>
</dbReference>
<proteinExistence type="predicted"/>
<dbReference type="Pfam" id="PF13559">
    <property type="entry name" value="DUF4129"/>
    <property type="match status" value="1"/>
</dbReference>
<dbReference type="PANTHER" id="PTHR42736:SF1">
    <property type="entry name" value="PROTEIN-GLUTAMINE GAMMA-GLUTAMYLTRANSFERASE"/>
    <property type="match status" value="1"/>
</dbReference>
<evidence type="ECO:0000256" key="2">
    <source>
        <dbReference type="SAM" id="Phobius"/>
    </source>
</evidence>
<sequence>MMKRFVPQLFIYILLFFLLREWLIPVVELTNTGYTEYILGFVGMALLLRLVKMPWFIAAILQISYIIVFIFYVYTDNLSLLSMDALQFFATEWRINVSAIFHLELGQVSNVFRTLLLFILIWMLVYLVQQWVTMGYNIFYFFAMTVFFIATLDTFTEYDGEQSIIIVMFIGLLLIGAMFIKRLETTTQDQLTLGYRLRLYLPFVMLVIGVIGIGVFLPKSGPSWADPVAFITGSDGTSSSDRRVGYSNDDTKLGGSVADDDTLVFTAEAPSAQYWRIETKDTYTTKGWVQQVSEQNTLPYTSGEPIDSSFEHSEDIATTVIHNAEVAKKAGFIVQPYATVAIDAAASAMTIDQGTEKITPEKPLTSYQSTYSPVQFIYQDIPQTTELALEVLPSEFDRFLQLPALLPQRITELAQDVTKDEEYVLAKAQAIEDYFKHNQFVYDKKNIEMPKEEQDYVDQFLFETRRGYCDNFSTAMVVMLRSVGIPARWTKGFAPGTLNDAMQYEVTNNEAHSWVEAYIPGIGWMPFEPTIGFSGVDTIDYTVDEPEPEVTEPEVEEQPVEEEQTTPAEDVTKKPSVWSKISAWLQQNTWLYYVLLIVICLTVLAMVILRKQWLPGYYVRKFKNKARNRENFMTTYTVLVAQFARFGYDRRTGETLKQYAKRIDEAYATTKMQELTEIYEQLVYSESGQSANYEQLHESWEYLINLTTG</sequence>
<evidence type="ECO:0000259" key="3">
    <source>
        <dbReference type="SMART" id="SM00460"/>
    </source>
</evidence>
<dbReference type="InterPro" id="IPR038765">
    <property type="entry name" value="Papain-like_cys_pep_sf"/>
</dbReference>
<dbReference type="PANTHER" id="PTHR42736">
    <property type="entry name" value="PROTEIN-GLUTAMINE GAMMA-GLUTAMYLTRANSFERASE"/>
    <property type="match status" value="1"/>
</dbReference>